<proteinExistence type="predicted"/>
<dbReference type="InterPro" id="IPR000073">
    <property type="entry name" value="AB_hydrolase_1"/>
</dbReference>
<reference evidence="2" key="1">
    <citation type="submission" date="2020-11" db="EMBL/GenBank/DDBJ databases">
        <title>Whole-genome analyses of Nonomuraea sp. K274.</title>
        <authorList>
            <person name="Veyisoglu A."/>
        </authorList>
    </citation>
    <scope>NUCLEOTIDE SEQUENCE</scope>
    <source>
        <strain evidence="2">K274</strain>
    </source>
</reference>
<dbReference type="InterPro" id="IPR029058">
    <property type="entry name" value="AB_hydrolase_fold"/>
</dbReference>
<evidence type="ECO:0000313" key="3">
    <source>
        <dbReference type="Proteomes" id="UP000605361"/>
    </source>
</evidence>
<dbReference type="PANTHER" id="PTHR46331">
    <property type="entry name" value="VALACYCLOVIR HYDROLASE"/>
    <property type="match status" value="1"/>
</dbReference>
<sequence length="249" mass="27066">MRMYYEIHGTGDPLVLLHGTFSAIGTSFGRLLPHLAKTRKVIAVEFQGHGRTADIDRPFSSQLLADDVAALLDHFGIGTADLFGYSLGSSVAFHVALKRPDLVRKLVLASFSFSADGMHPGLSDGFESLRPEHLIGSPFHDEYLQLAPRPADFPALVEKVNDFMRNLRNPTAEDVQSITAPTMVVIGDSDIIRPEHAVETFRLLGGGVAGDQVGLPKSRLAVLPGTTHVTLVHRADWLSSMIDEFLDAS</sequence>
<dbReference type="AlphaFoldDB" id="A0A931A399"/>
<gene>
    <name evidence="2" type="ORF">ITP53_06830</name>
</gene>
<dbReference type="GO" id="GO:0017171">
    <property type="term" value="F:serine hydrolase activity"/>
    <property type="evidence" value="ECO:0007669"/>
    <property type="project" value="TreeGrafter"/>
</dbReference>
<feature type="domain" description="AB hydrolase-1" evidence="1">
    <location>
        <begin position="13"/>
        <end position="111"/>
    </location>
</feature>
<keyword evidence="2" id="KW-0378">Hydrolase</keyword>
<dbReference type="Gene3D" id="3.40.50.1820">
    <property type="entry name" value="alpha/beta hydrolase"/>
    <property type="match status" value="1"/>
</dbReference>
<evidence type="ECO:0000313" key="2">
    <source>
        <dbReference type="EMBL" id="MBF8185457.1"/>
    </source>
</evidence>
<dbReference type="Proteomes" id="UP000605361">
    <property type="component" value="Unassembled WGS sequence"/>
</dbReference>
<evidence type="ECO:0000259" key="1">
    <source>
        <dbReference type="Pfam" id="PF00561"/>
    </source>
</evidence>
<protein>
    <submittedName>
        <fullName evidence="2">Alpha/beta hydrolase</fullName>
    </submittedName>
</protein>
<accession>A0A931A399</accession>
<keyword evidence="3" id="KW-1185">Reference proteome</keyword>
<organism evidence="2 3">
    <name type="scientific">Nonomuraea cypriaca</name>
    <dbReference type="NCBI Taxonomy" id="1187855"/>
    <lineage>
        <taxon>Bacteria</taxon>
        <taxon>Bacillati</taxon>
        <taxon>Actinomycetota</taxon>
        <taxon>Actinomycetes</taxon>
        <taxon>Streptosporangiales</taxon>
        <taxon>Streptosporangiaceae</taxon>
        <taxon>Nonomuraea</taxon>
    </lineage>
</organism>
<comment type="caution">
    <text evidence="2">The sequence shown here is derived from an EMBL/GenBank/DDBJ whole genome shotgun (WGS) entry which is preliminary data.</text>
</comment>
<dbReference type="EMBL" id="JADOGI010000014">
    <property type="protein sequence ID" value="MBF8185457.1"/>
    <property type="molecule type" value="Genomic_DNA"/>
</dbReference>
<name>A0A931A399_9ACTN</name>
<dbReference type="SUPFAM" id="SSF53474">
    <property type="entry name" value="alpha/beta-Hydrolases"/>
    <property type="match status" value="1"/>
</dbReference>
<dbReference type="Pfam" id="PF00561">
    <property type="entry name" value="Abhydrolase_1"/>
    <property type="match status" value="1"/>
</dbReference>
<dbReference type="PANTHER" id="PTHR46331:SF2">
    <property type="entry name" value="VALACYCLOVIR HYDROLASE"/>
    <property type="match status" value="1"/>
</dbReference>